<reference evidence="2" key="1">
    <citation type="submission" date="2022-11" db="UniProtKB">
        <authorList>
            <consortium name="WormBaseParasite"/>
        </authorList>
    </citation>
    <scope>IDENTIFICATION</scope>
</reference>
<evidence type="ECO:0000313" key="2">
    <source>
        <dbReference type="WBParaSite" id="JU765_v2.g12281.t1"/>
    </source>
</evidence>
<accession>A0AC34Q2J6</accession>
<proteinExistence type="predicted"/>
<protein>
    <submittedName>
        <fullName evidence="2">Uncharacterized protein</fullName>
    </submittedName>
</protein>
<organism evidence="1 2">
    <name type="scientific">Panagrolaimus sp. JU765</name>
    <dbReference type="NCBI Taxonomy" id="591449"/>
    <lineage>
        <taxon>Eukaryota</taxon>
        <taxon>Metazoa</taxon>
        <taxon>Ecdysozoa</taxon>
        <taxon>Nematoda</taxon>
        <taxon>Chromadorea</taxon>
        <taxon>Rhabditida</taxon>
        <taxon>Tylenchina</taxon>
        <taxon>Panagrolaimomorpha</taxon>
        <taxon>Panagrolaimoidea</taxon>
        <taxon>Panagrolaimidae</taxon>
        <taxon>Panagrolaimus</taxon>
    </lineage>
</organism>
<evidence type="ECO:0000313" key="1">
    <source>
        <dbReference type="Proteomes" id="UP000887576"/>
    </source>
</evidence>
<dbReference type="Proteomes" id="UP000887576">
    <property type="component" value="Unplaced"/>
</dbReference>
<name>A0AC34Q2J6_9BILA</name>
<dbReference type="WBParaSite" id="JU765_v2.g12281.t1">
    <property type="protein sequence ID" value="JU765_v2.g12281.t1"/>
    <property type="gene ID" value="JU765_v2.g12281"/>
</dbReference>
<sequence>MIKFYFVKKNVINVISDVCDAKNPDITDQSQQSAKQHPQRQARQAHKLLKPLTNNYCHFHHDDVLQRKLLGEVVAEPYCGC</sequence>